<dbReference type="AlphaFoldDB" id="A0ABD0XRQ6"/>
<evidence type="ECO:0000256" key="3">
    <source>
        <dbReference type="ARBA" id="ARBA00022771"/>
    </source>
</evidence>
<protein>
    <recommendedName>
        <fullName evidence="12">RNA-binding protein 20</fullName>
    </recommendedName>
</protein>
<sequence length="1205" mass="131925">MQKAWDKALFEAHMEGVKNGQSAKMSGKGQGGYMGANTPNQPFESASASDDNKPHPVGGGQAQLSGGGGPHQNHQLLLTPASLQLAQLQAQLTLHRLKLAQSAVGGNANAATAASVLNQVLSNVAMSQPLFNQFRASAMVGNAQAVGGGFHSGALAFQPPLPPPPPPNSTMGMLVGSGFNQNHGNVRLNHYGSGGVSGNQQQKQQQANDGSEYGKKAASTYSSDTDRHLQFGFLEATSVASSTSGEGQYAPVMTQANNTNQGFQVDFYGQSDQSQQQQGGFGPNYSNVNAFGEQQRKNTATISPTEKGMDTAANTTTVWTATGQPFRAREELYNPEEPTSDPKFNPGGRGAASSLAAGTGGTQGFIAYHKQLPQGGEETFSTSGPLQLHPHQLNDYQAVTPSHLPHQCTICEKKVYNLKDWDQHVKGKLHLQNRMLYFEGPTNPAEAALYGPVGSSEGCLNSMAFSTAANQDVFSGVNANMYLPAATLKSYPMSGAGFTQLPPVSKTFPPRKSIPGRVVHICNLPEGSCTENDVINLGLPFGKVTNYILMRSTHQAFLEMAFIEAAQAMVQYYQMTPATINDQKLLIRMSKRYKELQLKKPGRDVDTIIQDINSQRERDEIQEIDQYVPERARSRSPISRSLSPRSHSPSYASCSSTHSPQGAPCRGGPDWGCSNGGAGPRRGSWDWNTQHMRRGDEERERERDEAHWRNGSTADNERSNGRMTDRRNKTYLKPSDRISPRSADERGGEGIRGGNRSGDWYPHPRASPQGMHPFPSYRNVDEDFYNKEQTYKSEMPPRTQYERHEDGRSKTKRREVGDYHSRPRHPEPSPKATESRRQGSGGRSKKLTRHGTEKLDRETTENTGKTPEDHPVKEKSESPQRSGKPEREKTVEAEGCESGDDTEGECWYPKNMEELVTVDEVGEDDSIIEPDLPELQDHDDTTVSEPKVKVVDDAPQTTTYPRPCSEMELAPVEEAESGRGGGERGATDPIHPEKKSEDVLTSSSPKAEPLPLAVLHTPPIVVASEPPSSNLDDFPNLGFKAALEETCLSLEAEVKSGPMPNQETLANHVDVCESKKTKDVIDKMANVDKQIPVMEPQQKADTHSRVMQNSTHISYPINQVDIKAYSTSTEQEKAISEHSIPLGVEFIVPRTGFYCKLCGLFYTSEEAAKTSHCRSTVHYRNLQKYLSQLAEESLLGVFNDPLATE</sequence>
<organism evidence="10 11">
    <name type="scientific">Umbra pygmaea</name>
    <name type="common">Eastern mudminnow</name>
    <dbReference type="NCBI Taxonomy" id="75934"/>
    <lineage>
        <taxon>Eukaryota</taxon>
        <taxon>Metazoa</taxon>
        <taxon>Chordata</taxon>
        <taxon>Craniata</taxon>
        <taxon>Vertebrata</taxon>
        <taxon>Euteleostomi</taxon>
        <taxon>Actinopterygii</taxon>
        <taxon>Neopterygii</taxon>
        <taxon>Teleostei</taxon>
        <taxon>Protacanthopterygii</taxon>
        <taxon>Esociformes</taxon>
        <taxon>Umbridae</taxon>
        <taxon>Umbra</taxon>
    </lineage>
</organism>
<feature type="compositionally biased region" description="Basic and acidic residues" evidence="7">
    <location>
        <begin position="715"/>
        <end position="749"/>
    </location>
</feature>
<evidence type="ECO:0000259" key="8">
    <source>
        <dbReference type="PROSITE" id="PS50102"/>
    </source>
</evidence>
<dbReference type="InterPro" id="IPR034790">
    <property type="entry name" value="RBM20_RRM"/>
</dbReference>
<dbReference type="Gene3D" id="3.30.70.330">
    <property type="match status" value="1"/>
</dbReference>
<feature type="compositionally biased region" description="Basic and acidic residues" evidence="7">
    <location>
        <begin position="981"/>
        <end position="998"/>
    </location>
</feature>
<reference evidence="10 11" key="1">
    <citation type="submission" date="2024-06" db="EMBL/GenBank/DDBJ databases">
        <authorList>
            <person name="Pan Q."/>
            <person name="Wen M."/>
            <person name="Jouanno E."/>
            <person name="Zahm M."/>
            <person name="Klopp C."/>
            <person name="Cabau C."/>
            <person name="Louis A."/>
            <person name="Berthelot C."/>
            <person name="Parey E."/>
            <person name="Roest Crollius H."/>
            <person name="Montfort J."/>
            <person name="Robinson-Rechavi M."/>
            <person name="Bouchez O."/>
            <person name="Lampietro C."/>
            <person name="Lopez Roques C."/>
            <person name="Donnadieu C."/>
            <person name="Postlethwait J."/>
            <person name="Bobe J."/>
            <person name="Verreycken H."/>
            <person name="Guiguen Y."/>
        </authorList>
    </citation>
    <scope>NUCLEOTIDE SEQUENCE [LARGE SCALE GENOMIC DNA]</scope>
    <source>
        <strain evidence="10">Up_M1</strain>
        <tissue evidence="10">Testis</tissue>
    </source>
</reference>
<dbReference type="InterPro" id="IPR012677">
    <property type="entry name" value="Nucleotide-bd_a/b_plait_sf"/>
</dbReference>
<gene>
    <name evidence="10" type="ORF">UPYG_G00063710</name>
</gene>
<keyword evidence="6" id="KW-0694">RNA-binding</keyword>
<feature type="region of interest" description="Disordered" evidence="7">
    <location>
        <begin position="156"/>
        <end position="221"/>
    </location>
</feature>
<dbReference type="InterPro" id="IPR000690">
    <property type="entry name" value="Matrin/U1-C_Znf_C2H2"/>
</dbReference>
<feature type="region of interest" description="Disordered" evidence="7">
    <location>
        <begin position="19"/>
        <end position="71"/>
    </location>
</feature>
<feature type="compositionally biased region" description="Gly residues" evidence="7">
    <location>
        <begin position="57"/>
        <end position="70"/>
    </location>
</feature>
<keyword evidence="11" id="KW-1185">Reference proteome</keyword>
<dbReference type="PANTHER" id="PTHR15592">
    <property type="entry name" value="MATRIN 3/NUCLEAR PROTEIN 220-RELATED"/>
    <property type="match status" value="1"/>
</dbReference>
<dbReference type="EMBL" id="JAGEUA010000002">
    <property type="protein sequence ID" value="KAL1005765.1"/>
    <property type="molecule type" value="Genomic_DNA"/>
</dbReference>
<dbReference type="PROSITE" id="PS50102">
    <property type="entry name" value="RRM"/>
    <property type="match status" value="1"/>
</dbReference>
<feature type="compositionally biased region" description="Acidic residues" evidence="7">
    <location>
        <begin position="894"/>
        <end position="904"/>
    </location>
</feature>
<keyword evidence="4" id="KW-0862">Zinc</keyword>
<dbReference type="InterPro" id="IPR036236">
    <property type="entry name" value="Znf_C2H2_sf"/>
</dbReference>
<evidence type="ECO:0000313" key="11">
    <source>
        <dbReference type="Proteomes" id="UP001557470"/>
    </source>
</evidence>
<evidence type="ECO:0008006" key="12">
    <source>
        <dbReference type="Google" id="ProtNLM"/>
    </source>
</evidence>
<dbReference type="SMART" id="SM00451">
    <property type="entry name" value="ZnF_U1"/>
    <property type="match status" value="2"/>
</dbReference>
<keyword evidence="3" id="KW-0863">Zinc-finger</keyword>
<dbReference type="GO" id="GO:0005634">
    <property type="term" value="C:nucleus"/>
    <property type="evidence" value="ECO:0007669"/>
    <property type="project" value="UniProtKB-SubCell"/>
</dbReference>
<dbReference type="SUPFAM" id="SSF54928">
    <property type="entry name" value="RNA-binding domain, RBD"/>
    <property type="match status" value="1"/>
</dbReference>
<feature type="domain" description="RRM" evidence="8">
    <location>
        <begin position="517"/>
        <end position="592"/>
    </location>
</feature>
<dbReference type="InterPro" id="IPR003604">
    <property type="entry name" value="Matrin/U1-like-C_Znf_C2H2"/>
</dbReference>
<feature type="compositionally biased region" description="Basic and acidic residues" evidence="7">
    <location>
        <begin position="935"/>
        <end position="952"/>
    </location>
</feature>
<feature type="domain" description="Matrin-type" evidence="9">
    <location>
        <begin position="1153"/>
        <end position="1184"/>
    </location>
</feature>
<dbReference type="SUPFAM" id="SSF57667">
    <property type="entry name" value="beta-beta-alpha zinc fingers"/>
    <property type="match status" value="1"/>
</dbReference>
<accession>A0ABD0XRQ6</accession>
<evidence type="ECO:0000313" key="10">
    <source>
        <dbReference type="EMBL" id="KAL1005765.1"/>
    </source>
</evidence>
<dbReference type="CDD" id="cd12685">
    <property type="entry name" value="RRM_RBM20"/>
    <property type="match status" value="1"/>
</dbReference>
<feature type="compositionally biased region" description="Basic and acidic residues" evidence="7">
    <location>
        <begin position="779"/>
        <end position="791"/>
    </location>
</feature>
<feature type="compositionally biased region" description="Low complexity" evidence="7">
    <location>
        <begin position="635"/>
        <end position="660"/>
    </location>
</feature>
<dbReference type="Proteomes" id="UP001557470">
    <property type="component" value="Unassembled WGS sequence"/>
</dbReference>
<dbReference type="SMART" id="SM00360">
    <property type="entry name" value="RRM"/>
    <property type="match status" value="1"/>
</dbReference>
<keyword evidence="5" id="KW-0539">Nucleus</keyword>
<evidence type="ECO:0000259" key="9">
    <source>
        <dbReference type="PROSITE" id="PS50171"/>
    </source>
</evidence>
<evidence type="ECO:0000256" key="4">
    <source>
        <dbReference type="ARBA" id="ARBA00022833"/>
    </source>
</evidence>
<name>A0ABD0XRQ6_UMBPY</name>
<dbReference type="PROSITE" id="PS00028">
    <property type="entry name" value="ZINC_FINGER_C2H2_1"/>
    <property type="match status" value="1"/>
</dbReference>
<comment type="subcellular location">
    <subcellularLocation>
        <location evidence="1">Nucleus</location>
    </subcellularLocation>
</comment>
<dbReference type="PROSITE" id="PS50171">
    <property type="entry name" value="ZF_MATRIN"/>
    <property type="match status" value="1"/>
</dbReference>
<dbReference type="InterPro" id="IPR013087">
    <property type="entry name" value="Znf_C2H2_type"/>
</dbReference>
<proteinExistence type="predicted"/>
<feature type="compositionally biased region" description="Basic and acidic residues" evidence="7">
    <location>
        <begin position="693"/>
        <end position="708"/>
    </location>
</feature>
<comment type="caution">
    <text evidence="10">The sequence shown here is derived from an EMBL/GenBank/DDBJ whole genome shotgun (WGS) entry which is preliminary data.</text>
</comment>
<keyword evidence="2" id="KW-0479">Metal-binding</keyword>
<feature type="region of interest" description="Disordered" evidence="7">
    <location>
        <begin position="620"/>
        <end position="909"/>
    </location>
</feature>
<dbReference type="GO" id="GO:0008270">
    <property type="term" value="F:zinc ion binding"/>
    <property type="evidence" value="ECO:0007669"/>
    <property type="project" value="UniProtKB-KW"/>
</dbReference>
<feature type="compositionally biased region" description="Basic and acidic residues" evidence="7">
    <location>
        <begin position="800"/>
        <end position="837"/>
    </location>
</feature>
<dbReference type="GO" id="GO:0003723">
    <property type="term" value="F:RNA binding"/>
    <property type="evidence" value="ECO:0007669"/>
    <property type="project" value="UniProtKB-UniRule"/>
</dbReference>
<dbReference type="InterPro" id="IPR035979">
    <property type="entry name" value="RBD_domain_sf"/>
</dbReference>
<feature type="compositionally biased region" description="Pro residues" evidence="7">
    <location>
        <begin position="159"/>
        <end position="168"/>
    </location>
</feature>
<evidence type="ECO:0000256" key="1">
    <source>
        <dbReference type="ARBA" id="ARBA00004123"/>
    </source>
</evidence>
<evidence type="ECO:0000256" key="6">
    <source>
        <dbReference type="PROSITE-ProRule" id="PRU00176"/>
    </source>
</evidence>
<evidence type="ECO:0000256" key="7">
    <source>
        <dbReference type="SAM" id="MobiDB-lite"/>
    </source>
</evidence>
<feature type="compositionally biased region" description="Polar residues" evidence="7">
    <location>
        <begin position="37"/>
        <end position="49"/>
    </location>
</feature>
<feature type="region of interest" description="Disordered" evidence="7">
    <location>
        <begin position="329"/>
        <end position="356"/>
    </location>
</feature>
<feature type="region of interest" description="Disordered" evidence="7">
    <location>
        <begin position="929"/>
        <end position="1010"/>
    </location>
</feature>
<evidence type="ECO:0000256" key="5">
    <source>
        <dbReference type="ARBA" id="ARBA00023242"/>
    </source>
</evidence>
<evidence type="ECO:0000256" key="2">
    <source>
        <dbReference type="ARBA" id="ARBA00022723"/>
    </source>
</evidence>
<dbReference type="InterPro" id="IPR000504">
    <property type="entry name" value="RRM_dom"/>
</dbReference>
<feature type="compositionally biased region" description="Basic and acidic residues" evidence="7">
    <location>
        <begin position="850"/>
        <end position="892"/>
    </location>
</feature>